<sequence length="79" mass="8846">MNTKPVSIYTTTSCVYCKLAKDFFKEKGVAYQEFDVVSDLAKRHEMIEKSGQMGVPVITIGDDLIVGFDRQQISKLLGL</sequence>
<dbReference type="PROSITE" id="PS51354">
    <property type="entry name" value="GLUTAREDOXIN_2"/>
    <property type="match status" value="1"/>
</dbReference>
<dbReference type="AlphaFoldDB" id="A0A1F6XPX3"/>
<organism evidence="2 3">
    <name type="scientific">Candidatus Nomurabacteria bacterium RIFCSPLOWO2_02_FULL_42_17</name>
    <dbReference type="NCBI Taxonomy" id="1801789"/>
    <lineage>
        <taxon>Bacteria</taxon>
        <taxon>Candidatus Nomuraibacteriota</taxon>
    </lineage>
</organism>
<dbReference type="SUPFAM" id="SSF52833">
    <property type="entry name" value="Thioredoxin-like"/>
    <property type="match status" value="1"/>
</dbReference>
<dbReference type="Proteomes" id="UP000177195">
    <property type="component" value="Unassembled WGS sequence"/>
</dbReference>
<comment type="caution">
    <text evidence="2">The sequence shown here is derived from an EMBL/GenBank/DDBJ whole genome shotgun (WGS) entry which is preliminary data.</text>
</comment>
<dbReference type="Gene3D" id="3.40.30.10">
    <property type="entry name" value="Glutaredoxin"/>
    <property type="match status" value="1"/>
</dbReference>
<name>A0A1F6XPX3_9BACT</name>
<proteinExistence type="predicted"/>
<dbReference type="Pfam" id="PF00462">
    <property type="entry name" value="Glutaredoxin"/>
    <property type="match status" value="1"/>
</dbReference>
<dbReference type="EMBL" id="MFVN01000044">
    <property type="protein sequence ID" value="OGI96121.1"/>
    <property type="molecule type" value="Genomic_DNA"/>
</dbReference>
<dbReference type="InterPro" id="IPR051548">
    <property type="entry name" value="Grx-like_ET"/>
</dbReference>
<dbReference type="CDD" id="cd02976">
    <property type="entry name" value="NrdH"/>
    <property type="match status" value="1"/>
</dbReference>
<accession>A0A1F6XPX3</accession>
<evidence type="ECO:0000313" key="3">
    <source>
        <dbReference type="Proteomes" id="UP000177195"/>
    </source>
</evidence>
<dbReference type="InterPro" id="IPR036249">
    <property type="entry name" value="Thioredoxin-like_sf"/>
</dbReference>
<dbReference type="PANTHER" id="PTHR34386:SF1">
    <property type="entry name" value="GLUTAREDOXIN-LIKE PROTEIN NRDH"/>
    <property type="match status" value="1"/>
</dbReference>
<dbReference type="PANTHER" id="PTHR34386">
    <property type="entry name" value="GLUTAREDOXIN"/>
    <property type="match status" value="1"/>
</dbReference>
<dbReference type="NCBIfam" id="TIGR02196">
    <property type="entry name" value="GlrX_YruB"/>
    <property type="match status" value="1"/>
</dbReference>
<dbReference type="GO" id="GO:0045454">
    <property type="term" value="P:cell redox homeostasis"/>
    <property type="evidence" value="ECO:0007669"/>
    <property type="project" value="TreeGrafter"/>
</dbReference>
<evidence type="ECO:0000259" key="1">
    <source>
        <dbReference type="Pfam" id="PF00462"/>
    </source>
</evidence>
<gene>
    <name evidence="2" type="ORF">A3I25_00560</name>
</gene>
<dbReference type="InterPro" id="IPR002109">
    <property type="entry name" value="Glutaredoxin"/>
</dbReference>
<dbReference type="InterPro" id="IPR011911">
    <property type="entry name" value="GlrX_YruB"/>
</dbReference>
<feature type="domain" description="Glutaredoxin" evidence="1">
    <location>
        <begin position="6"/>
        <end position="65"/>
    </location>
</feature>
<dbReference type="GO" id="GO:0009055">
    <property type="term" value="F:electron transfer activity"/>
    <property type="evidence" value="ECO:0007669"/>
    <property type="project" value="TreeGrafter"/>
</dbReference>
<evidence type="ECO:0000313" key="2">
    <source>
        <dbReference type="EMBL" id="OGI96121.1"/>
    </source>
</evidence>
<protein>
    <submittedName>
        <fullName evidence="2">NrdH-redoxin</fullName>
    </submittedName>
</protein>
<reference evidence="2 3" key="1">
    <citation type="journal article" date="2016" name="Nat. Commun.">
        <title>Thousands of microbial genomes shed light on interconnected biogeochemical processes in an aquifer system.</title>
        <authorList>
            <person name="Anantharaman K."/>
            <person name="Brown C.T."/>
            <person name="Hug L.A."/>
            <person name="Sharon I."/>
            <person name="Castelle C.J."/>
            <person name="Probst A.J."/>
            <person name="Thomas B.C."/>
            <person name="Singh A."/>
            <person name="Wilkins M.J."/>
            <person name="Karaoz U."/>
            <person name="Brodie E.L."/>
            <person name="Williams K.H."/>
            <person name="Hubbard S.S."/>
            <person name="Banfield J.F."/>
        </authorList>
    </citation>
    <scope>NUCLEOTIDE SEQUENCE [LARGE SCALE GENOMIC DNA]</scope>
</reference>